<dbReference type="PANTHER" id="PTHR48069">
    <property type="entry name" value="DIHYDROFOLATE REDUCTASE"/>
    <property type="match status" value="1"/>
</dbReference>
<dbReference type="UniPathway" id="UPA00077">
    <property type="reaction ID" value="UER00158"/>
</dbReference>
<dbReference type="EC" id="1.5.1.3" evidence="3"/>
<feature type="domain" description="DHFR" evidence="9">
    <location>
        <begin position="14"/>
        <end position="185"/>
    </location>
</feature>
<evidence type="ECO:0000256" key="4">
    <source>
        <dbReference type="ARBA" id="ARBA00022563"/>
    </source>
</evidence>
<dbReference type="PROSITE" id="PS51330">
    <property type="entry name" value="DHFR_2"/>
    <property type="match status" value="1"/>
</dbReference>
<evidence type="ECO:0000256" key="5">
    <source>
        <dbReference type="ARBA" id="ARBA00022857"/>
    </source>
</evidence>
<comment type="function">
    <text evidence="7">Key enzyme in folate metabolism. Catalyzes an essential reaction for de novo glycine and purine synthesis, and for DNA precursor synthesis.</text>
</comment>
<evidence type="ECO:0000256" key="1">
    <source>
        <dbReference type="ARBA" id="ARBA00004903"/>
    </source>
</evidence>
<evidence type="ECO:0000256" key="8">
    <source>
        <dbReference type="RuleBase" id="RU004474"/>
    </source>
</evidence>
<gene>
    <name evidence="10" type="primary">dfrA24</name>
</gene>
<dbReference type="NCBIfam" id="NF000146">
    <property type="entry name" value="trim_DfrA24"/>
    <property type="match status" value="1"/>
</dbReference>
<proteinExistence type="inferred from homology"/>
<dbReference type="GO" id="GO:0006730">
    <property type="term" value="P:one-carbon metabolic process"/>
    <property type="evidence" value="ECO:0007669"/>
    <property type="project" value="UniProtKB-KW"/>
</dbReference>
<dbReference type="SUPFAM" id="SSF53597">
    <property type="entry name" value="Dihydrofolate reductase-like"/>
    <property type="match status" value="1"/>
</dbReference>
<evidence type="ECO:0000256" key="2">
    <source>
        <dbReference type="ARBA" id="ARBA00009539"/>
    </source>
</evidence>
<evidence type="ECO:0000256" key="7">
    <source>
        <dbReference type="ARBA" id="ARBA00025067"/>
    </source>
</evidence>
<dbReference type="PRINTS" id="PR00070">
    <property type="entry name" value="DHFR"/>
</dbReference>
<dbReference type="Gene3D" id="3.40.430.10">
    <property type="entry name" value="Dihydrofolate Reductase, subunit A"/>
    <property type="match status" value="1"/>
</dbReference>
<keyword evidence="4" id="KW-0554">One-carbon metabolism</keyword>
<evidence type="ECO:0000256" key="6">
    <source>
        <dbReference type="ARBA" id="ARBA00023002"/>
    </source>
</evidence>
<keyword evidence="6" id="KW-0560">Oxidoreductase</keyword>
<dbReference type="InterPro" id="IPR012259">
    <property type="entry name" value="DHFR"/>
</dbReference>
<name>Q3V4E4_ECOLX</name>
<organism evidence="10">
    <name type="scientific">Escherichia coli</name>
    <dbReference type="NCBI Taxonomy" id="562"/>
    <lineage>
        <taxon>Bacteria</taxon>
        <taxon>Pseudomonadati</taxon>
        <taxon>Pseudomonadota</taxon>
        <taxon>Gammaproteobacteria</taxon>
        <taxon>Enterobacterales</taxon>
        <taxon>Enterobacteriaceae</taxon>
        <taxon>Escherichia</taxon>
    </lineage>
</organism>
<dbReference type="CARD" id="ARO:3002856">
    <property type="molecule name" value="dfrA24"/>
    <property type="mechanism identifier" value="ARO:0001002"/>
    <property type="mechanism name" value="antibiotic target replacement"/>
</dbReference>
<sequence>MTYQLDVSKILSFDLEAIVAATENGGIGYKGDLPWRLQGDLKRFREITQGGIVIMGAGTYKSLPSPLKDRINIVITKKSEISWTACYDVRVVNSPEDALRMVGRIIDEKEEQGRDRPRVFVIGGASIYQALMPFVSTLHWTEVHVEQLPEEIGLDTYIEDFLSLRGTSTPKRKSNLVLPPTPTTP</sequence>
<protein>
    <recommendedName>
        <fullName evidence="3">dihydrofolate reductase</fullName>
        <ecNumber evidence="3">1.5.1.3</ecNumber>
    </recommendedName>
</protein>
<comment type="pathway">
    <text evidence="1">Cofactor biosynthesis; tetrahydrofolate biosynthesis; 5,6,7,8-tetrahydrofolate from 7,8-dihydrofolate: step 1/1.</text>
</comment>
<dbReference type="InterPro" id="IPR017925">
    <property type="entry name" value="DHFR_CS"/>
</dbReference>
<comment type="similarity">
    <text evidence="2 8">Belongs to the dihydrofolate reductase family.</text>
</comment>
<dbReference type="EMBL" id="AJ972619">
    <property type="protein sequence ID" value="CAI99385.1"/>
    <property type="molecule type" value="Genomic_DNA"/>
</dbReference>
<dbReference type="GO" id="GO:0004146">
    <property type="term" value="F:dihydrofolate reductase activity"/>
    <property type="evidence" value="ECO:0007669"/>
    <property type="project" value="UniProtKB-EC"/>
</dbReference>
<dbReference type="PANTHER" id="PTHR48069:SF3">
    <property type="entry name" value="DIHYDROFOLATE REDUCTASE"/>
    <property type="match status" value="1"/>
</dbReference>
<evidence type="ECO:0000313" key="10">
    <source>
        <dbReference type="EMBL" id="CAI99385.1"/>
    </source>
</evidence>
<dbReference type="Pfam" id="PF00186">
    <property type="entry name" value="DHFR_1"/>
    <property type="match status" value="1"/>
</dbReference>
<dbReference type="InterPro" id="IPR024072">
    <property type="entry name" value="DHFR-like_dom_sf"/>
</dbReference>
<evidence type="ECO:0000259" key="9">
    <source>
        <dbReference type="PROSITE" id="PS51330"/>
    </source>
</evidence>
<dbReference type="AlphaFoldDB" id="Q3V4E4"/>
<dbReference type="GO" id="GO:0050661">
    <property type="term" value="F:NADP binding"/>
    <property type="evidence" value="ECO:0007669"/>
    <property type="project" value="InterPro"/>
</dbReference>
<dbReference type="CDD" id="cd00209">
    <property type="entry name" value="DHFR"/>
    <property type="match status" value="1"/>
</dbReference>
<reference evidence="10" key="1">
    <citation type="journal article" date="2007" name="Antimicrob. Agents Chemother.">
        <title>Two new dfr genes in trimethoprim-resistant integron-negative Escherichia coli isolates.</title>
        <authorList>
            <person name="Grape M."/>
            <person name="Sundstrom L."/>
            <person name="Kronvall G."/>
        </authorList>
    </citation>
    <scope>NUCLEOTIDE SEQUENCE</scope>
</reference>
<accession>Q3V4E4</accession>
<dbReference type="RefSeq" id="WP_063844376.1">
    <property type="nucleotide sequence ID" value="NG_047720.1"/>
</dbReference>
<dbReference type="KEGG" id="ag:CAI99385"/>
<dbReference type="PROSITE" id="PS00075">
    <property type="entry name" value="DHFR_1"/>
    <property type="match status" value="1"/>
</dbReference>
<evidence type="ECO:0000256" key="3">
    <source>
        <dbReference type="ARBA" id="ARBA00012856"/>
    </source>
</evidence>
<dbReference type="GO" id="GO:0046452">
    <property type="term" value="P:dihydrofolate metabolic process"/>
    <property type="evidence" value="ECO:0007669"/>
    <property type="project" value="TreeGrafter"/>
</dbReference>
<dbReference type="InterPro" id="IPR001796">
    <property type="entry name" value="DHFR_dom"/>
</dbReference>
<dbReference type="GO" id="GO:0046654">
    <property type="term" value="P:tetrahydrofolate biosynthetic process"/>
    <property type="evidence" value="ECO:0007669"/>
    <property type="project" value="UniProtKB-UniPathway"/>
</dbReference>
<dbReference type="GO" id="GO:0046655">
    <property type="term" value="P:folic acid metabolic process"/>
    <property type="evidence" value="ECO:0007669"/>
    <property type="project" value="TreeGrafter"/>
</dbReference>
<keyword evidence="5" id="KW-0521">NADP</keyword>